<dbReference type="PROSITE" id="PS50975">
    <property type="entry name" value="ATP_GRASP"/>
    <property type="match status" value="1"/>
</dbReference>
<evidence type="ECO:0000256" key="4">
    <source>
        <dbReference type="ARBA" id="ARBA00022840"/>
    </source>
</evidence>
<dbReference type="NCBIfam" id="NF004677">
    <property type="entry name" value="PRK06019.1-3"/>
    <property type="match status" value="1"/>
</dbReference>
<dbReference type="EC" id="6.3.4.18" evidence="5 6"/>
<feature type="binding site" evidence="5">
    <location>
        <begin position="273"/>
        <end position="274"/>
    </location>
    <ligand>
        <name>ATP</name>
        <dbReference type="ChEBI" id="CHEBI:30616"/>
    </ligand>
</feature>
<dbReference type="Proteomes" id="UP000028302">
    <property type="component" value="Unassembled WGS sequence"/>
</dbReference>
<dbReference type="UniPathway" id="UPA00074">
    <property type="reaction ID" value="UER00942"/>
</dbReference>
<dbReference type="GO" id="GO:0005524">
    <property type="term" value="F:ATP binding"/>
    <property type="evidence" value="ECO:0007669"/>
    <property type="project" value="UniProtKB-UniRule"/>
</dbReference>
<dbReference type="InterPro" id="IPR003135">
    <property type="entry name" value="ATP-grasp_carboxylate-amine"/>
</dbReference>
<sequence>MTQAKSFRSTILPGSTIGVLGSGQLGRMFALSARRMGYRVHTFSPGDDTPMGQVADREAVGDYQDLDAVAEFASRVDVVTFEFENVPFEAAATAAEHVPVRPDGRVLHIAQHRRREKDFLHEAGFPTAPFEHVPDRETLTGAIERLGTPCVLKTAGFGYDGKGQYVIKSPQEADTAWAAIGQGEAVLEGFVDFESEVSVIAARGADGAFAHYGVVENRHRDHILDVSIPDAVVDPAVADEAIRIARGVLEALDVVGVLCVEFFLGHDGTLRVNELAPRPHNSGHFSFDACVTSQFEQQLRSVCGLPLGDTTRLAPSAMVNLLGDLWHNGAPDWTAALADPSLKLHLYGKGDARPGRKMGHMTVFGEDREDAARRAVAARDRLVRSGG</sequence>
<keyword evidence="9" id="KW-1185">Reference proteome</keyword>
<dbReference type="OrthoDB" id="9804625at2"/>
<keyword evidence="1 5" id="KW-0436">Ligase</keyword>
<dbReference type="Gene3D" id="3.30.1490.20">
    <property type="entry name" value="ATP-grasp fold, A domain"/>
    <property type="match status" value="1"/>
</dbReference>
<dbReference type="InterPro" id="IPR054350">
    <property type="entry name" value="PurT/PurK_preATP-grasp"/>
</dbReference>
<name>A0A084IQL7_SALHC</name>
<dbReference type="SUPFAM" id="SSF51246">
    <property type="entry name" value="Rudiment single hybrid motif"/>
    <property type="match status" value="1"/>
</dbReference>
<dbReference type="HAMAP" id="MF_01928">
    <property type="entry name" value="PurK"/>
    <property type="match status" value="1"/>
</dbReference>
<dbReference type="NCBIfam" id="TIGR01161">
    <property type="entry name" value="purK"/>
    <property type="match status" value="1"/>
</dbReference>
<comment type="similarity">
    <text evidence="5 6">Belongs to the PurK/PurT family.</text>
</comment>
<dbReference type="GO" id="GO:0046872">
    <property type="term" value="F:metal ion binding"/>
    <property type="evidence" value="ECO:0007669"/>
    <property type="project" value="InterPro"/>
</dbReference>
<dbReference type="InterPro" id="IPR016185">
    <property type="entry name" value="PreATP-grasp_dom_sf"/>
</dbReference>
<evidence type="ECO:0000313" key="9">
    <source>
        <dbReference type="Proteomes" id="UP000028302"/>
    </source>
</evidence>
<dbReference type="Pfam" id="PF22660">
    <property type="entry name" value="RS_preATP-grasp-like"/>
    <property type="match status" value="1"/>
</dbReference>
<evidence type="ECO:0000256" key="3">
    <source>
        <dbReference type="ARBA" id="ARBA00022755"/>
    </source>
</evidence>
<dbReference type="NCBIfam" id="NF004675">
    <property type="entry name" value="PRK06019.1-1"/>
    <property type="match status" value="1"/>
</dbReference>
<feature type="domain" description="ATP-grasp" evidence="7">
    <location>
        <begin position="117"/>
        <end position="303"/>
    </location>
</feature>
<dbReference type="SUPFAM" id="SSF52440">
    <property type="entry name" value="PreATP-grasp domain"/>
    <property type="match status" value="1"/>
</dbReference>
<dbReference type="PROSITE" id="PS00065">
    <property type="entry name" value="D_2_HYDROXYACID_DH_1"/>
    <property type="match status" value="1"/>
</dbReference>
<dbReference type="SUPFAM" id="SSF56059">
    <property type="entry name" value="Glutathione synthetase ATP-binding domain-like"/>
    <property type="match status" value="1"/>
</dbReference>
<keyword evidence="2 5" id="KW-0547">Nucleotide-binding</keyword>
<dbReference type="GO" id="GO:0004638">
    <property type="term" value="F:phosphoribosylaminoimidazole carboxylase activity"/>
    <property type="evidence" value="ECO:0007669"/>
    <property type="project" value="InterPro"/>
</dbReference>
<proteinExistence type="inferred from homology"/>
<feature type="binding site" evidence="5">
    <location>
        <begin position="188"/>
        <end position="191"/>
    </location>
    <ligand>
        <name>ATP</name>
        <dbReference type="ChEBI" id="CHEBI:30616"/>
    </ligand>
</feature>
<comment type="function">
    <text evidence="6">Catalyzes the ATP-dependent conversion of 5-aminoimidazole ribonucleotide (AIR) and HCO(3)- to N5-carboxyaminoimidazole ribonucleotide (N5-CAIR).</text>
</comment>
<dbReference type="PANTHER" id="PTHR11609">
    <property type="entry name" value="PURINE BIOSYNTHESIS PROTEIN 6/7, PUR6/7"/>
    <property type="match status" value="1"/>
</dbReference>
<dbReference type="FunFam" id="3.30.1490.20:FF:000015">
    <property type="entry name" value="N5-carboxyaminoimidazole ribonucleotide synthase"/>
    <property type="match status" value="1"/>
</dbReference>
<reference evidence="8 9" key="1">
    <citation type="submission" date="2013-03" db="EMBL/GenBank/DDBJ databases">
        <title>Salinisphaera hydrothermalis C41B8 Genome Sequencing.</title>
        <authorList>
            <person name="Li C."/>
            <person name="Lai Q."/>
            <person name="Shao Z."/>
        </authorList>
    </citation>
    <scope>NUCLEOTIDE SEQUENCE [LARGE SCALE GENOMIC DNA]</scope>
    <source>
        <strain evidence="8 9">C41B8</strain>
    </source>
</reference>
<comment type="subunit">
    <text evidence="5 6">Homodimer.</text>
</comment>
<feature type="binding site" evidence="5">
    <location>
        <position position="153"/>
    </location>
    <ligand>
        <name>ATP</name>
        <dbReference type="ChEBI" id="CHEBI:30616"/>
    </ligand>
</feature>
<feature type="binding site" evidence="5">
    <location>
        <position position="219"/>
    </location>
    <ligand>
        <name>ATP</name>
        <dbReference type="ChEBI" id="CHEBI:30616"/>
    </ligand>
</feature>
<dbReference type="NCBIfam" id="NF004676">
    <property type="entry name" value="PRK06019.1-2"/>
    <property type="match status" value="1"/>
</dbReference>
<dbReference type="NCBIfam" id="NF004679">
    <property type="entry name" value="PRK06019.1-5"/>
    <property type="match status" value="1"/>
</dbReference>
<dbReference type="STRING" id="1304275.C41B8_02687"/>
<accession>A0A084IQL7</accession>
<gene>
    <name evidence="5 6" type="primary">purK</name>
    <name evidence="8" type="ORF">C41B8_02687</name>
</gene>
<dbReference type="InterPro" id="IPR040686">
    <property type="entry name" value="PurK_C"/>
</dbReference>
<dbReference type="GO" id="GO:0016616">
    <property type="term" value="F:oxidoreductase activity, acting on the CH-OH group of donors, NAD or NADP as acceptor"/>
    <property type="evidence" value="ECO:0007669"/>
    <property type="project" value="UniProtKB-ARBA"/>
</dbReference>
<evidence type="ECO:0000256" key="5">
    <source>
        <dbReference type="HAMAP-Rule" id="MF_01928"/>
    </source>
</evidence>
<organism evidence="8 9">
    <name type="scientific">Salinisphaera hydrothermalis (strain C41B8)</name>
    <dbReference type="NCBI Taxonomy" id="1304275"/>
    <lineage>
        <taxon>Bacteria</taxon>
        <taxon>Pseudomonadati</taxon>
        <taxon>Pseudomonadota</taxon>
        <taxon>Gammaproteobacteria</taxon>
        <taxon>Salinisphaerales</taxon>
        <taxon>Salinisphaeraceae</taxon>
        <taxon>Salinisphaera</taxon>
    </lineage>
</organism>
<dbReference type="InterPro" id="IPR029752">
    <property type="entry name" value="D-isomer_DH_CS1"/>
</dbReference>
<dbReference type="FunFam" id="3.30.470.20:FF:000029">
    <property type="entry name" value="N5-carboxyaminoimidazole ribonucleotide synthase"/>
    <property type="match status" value="1"/>
</dbReference>
<dbReference type="GO" id="GO:0034028">
    <property type="term" value="F:5-(carboxyamino)imidazole ribonucleotide synthase activity"/>
    <property type="evidence" value="ECO:0007669"/>
    <property type="project" value="UniProtKB-UniRule"/>
</dbReference>
<protein>
    <recommendedName>
        <fullName evidence="5 6">N5-carboxyaminoimidazole ribonucleotide synthase</fullName>
        <shortName evidence="5 6">N5-CAIR synthase</shortName>
        <ecNumber evidence="5 6">6.3.4.18</ecNumber>
    </recommendedName>
    <alternativeName>
        <fullName evidence="5 6">5-(carboxyamino)imidazole ribonucleotide synthetase</fullName>
    </alternativeName>
</protein>
<dbReference type="InterPro" id="IPR013815">
    <property type="entry name" value="ATP_grasp_subdomain_1"/>
</dbReference>
<dbReference type="Pfam" id="PF02222">
    <property type="entry name" value="ATP-grasp"/>
    <property type="match status" value="1"/>
</dbReference>
<feature type="binding site" evidence="5">
    <location>
        <begin position="158"/>
        <end position="164"/>
    </location>
    <ligand>
        <name>ATP</name>
        <dbReference type="ChEBI" id="CHEBI:30616"/>
    </ligand>
</feature>
<dbReference type="Gene3D" id="3.40.50.20">
    <property type="match status" value="1"/>
</dbReference>
<dbReference type="Gene3D" id="3.30.470.20">
    <property type="entry name" value="ATP-grasp fold, B domain"/>
    <property type="match status" value="1"/>
</dbReference>
<keyword evidence="3 5" id="KW-0658">Purine biosynthesis</keyword>
<evidence type="ECO:0000256" key="1">
    <source>
        <dbReference type="ARBA" id="ARBA00022598"/>
    </source>
</evidence>
<dbReference type="InterPro" id="IPR011054">
    <property type="entry name" value="Rudment_hybrid_motif"/>
</dbReference>
<evidence type="ECO:0000313" key="8">
    <source>
        <dbReference type="EMBL" id="KEZ79001.1"/>
    </source>
</evidence>
<comment type="pathway">
    <text evidence="5 6">Purine metabolism; IMP biosynthesis via de novo pathway; 5-amino-1-(5-phospho-D-ribosyl)imidazole-4-carboxylate from 5-amino-1-(5-phospho-D-ribosyl)imidazole (N5-CAIR route): step 1/2.</text>
</comment>
<comment type="catalytic activity">
    <reaction evidence="5 6">
        <text>5-amino-1-(5-phospho-beta-D-ribosyl)imidazole + hydrogencarbonate + ATP = 5-carboxyamino-1-(5-phospho-D-ribosyl)imidazole + ADP + phosphate + 2 H(+)</text>
        <dbReference type="Rhea" id="RHEA:19317"/>
        <dbReference type="ChEBI" id="CHEBI:15378"/>
        <dbReference type="ChEBI" id="CHEBI:17544"/>
        <dbReference type="ChEBI" id="CHEBI:30616"/>
        <dbReference type="ChEBI" id="CHEBI:43474"/>
        <dbReference type="ChEBI" id="CHEBI:58730"/>
        <dbReference type="ChEBI" id="CHEBI:137981"/>
        <dbReference type="ChEBI" id="CHEBI:456216"/>
        <dbReference type="EC" id="6.3.4.18"/>
    </reaction>
</comment>
<dbReference type="GO" id="GO:0006189">
    <property type="term" value="P:'de novo' IMP biosynthetic process"/>
    <property type="evidence" value="ECO:0007669"/>
    <property type="project" value="UniProtKB-UniRule"/>
</dbReference>
<feature type="binding site" evidence="5">
    <location>
        <position position="196"/>
    </location>
    <ligand>
        <name>ATP</name>
        <dbReference type="ChEBI" id="CHEBI:30616"/>
    </ligand>
</feature>
<evidence type="ECO:0000256" key="6">
    <source>
        <dbReference type="RuleBase" id="RU361200"/>
    </source>
</evidence>
<evidence type="ECO:0000256" key="2">
    <source>
        <dbReference type="ARBA" id="ARBA00022741"/>
    </source>
</evidence>
<dbReference type="PANTHER" id="PTHR11609:SF5">
    <property type="entry name" value="PHOSPHORIBOSYLAMINOIMIDAZOLE CARBOXYLASE"/>
    <property type="match status" value="1"/>
</dbReference>
<dbReference type="EMBL" id="APNK01000002">
    <property type="protein sequence ID" value="KEZ79001.1"/>
    <property type="molecule type" value="Genomic_DNA"/>
</dbReference>
<dbReference type="PATRIC" id="fig|1304275.5.peg.545"/>
<dbReference type="InterPro" id="IPR011761">
    <property type="entry name" value="ATP-grasp"/>
</dbReference>
<comment type="caution">
    <text evidence="8">The sequence shown here is derived from an EMBL/GenBank/DDBJ whole genome shotgun (WGS) entry which is preliminary data.</text>
</comment>
<feature type="binding site" evidence="5">
    <location>
        <position position="113"/>
    </location>
    <ligand>
        <name>ATP</name>
        <dbReference type="ChEBI" id="CHEBI:30616"/>
    </ligand>
</feature>
<dbReference type="Pfam" id="PF17769">
    <property type="entry name" value="PurK_C"/>
    <property type="match status" value="1"/>
</dbReference>
<dbReference type="AlphaFoldDB" id="A0A084IQL7"/>
<dbReference type="eggNOG" id="COG0026">
    <property type="taxonomic scope" value="Bacteria"/>
</dbReference>
<dbReference type="InterPro" id="IPR005875">
    <property type="entry name" value="PurK"/>
</dbReference>
<dbReference type="RefSeq" id="WP_037333581.1">
    <property type="nucleotide sequence ID" value="NZ_APNK01000002.1"/>
</dbReference>
<evidence type="ECO:0000259" key="7">
    <source>
        <dbReference type="PROSITE" id="PS50975"/>
    </source>
</evidence>
<keyword evidence="4 5" id="KW-0067">ATP-binding</keyword>
<comment type="function">
    <text evidence="5">Catalyzes the ATP-dependent conversion of 5-aminoimidazole ribonucleotide (AIR) and HCO(3)(-) to N5-carboxyaminoimidazole ribonucleotide (N5-CAIR).</text>
</comment>
<dbReference type="GO" id="GO:0005829">
    <property type="term" value="C:cytosol"/>
    <property type="evidence" value="ECO:0007669"/>
    <property type="project" value="TreeGrafter"/>
</dbReference>